<organism evidence="1 2">
    <name type="scientific">Naganishia cerealis</name>
    <dbReference type="NCBI Taxonomy" id="610337"/>
    <lineage>
        <taxon>Eukaryota</taxon>
        <taxon>Fungi</taxon>
        <taxon>Dikarya</taxon>
        <taxon>Basidiomycota</taxon>
        <taxon>Agaricomycotina</taxon>
        <taxon>Tremellomycetes</taxon>
        <taxon>Filobasidiales</taxon>
        <taxon>Filobasidiaceae</taxon>
        <taxon>Naganishia</taxon>
    </lineage>
</organism>
<evidence type="ECO:0000313" key="2">
    <source>
        <dbReference type="Proteomes" id="UP001241377"/>
    </source>
</evidence>
<proteinExistence type="predicted"/>
<gene>
    <name evidence="1" type="ORF">QFC19_005668</name>
</gene>
<comment type="caution">
    <text evidence="1">The sequence shown here is derived from an EMBL/GenBank/DDBJ whole genome shotgun (WGS) entry which is preliminary data.</text>
</comment>
<keyword evidence="2" id="KW-1185">Reference proteome</keyword>
<dbReference type="EMBL" id="JASBWR010000064">
    <property type="protein sequence ID" value="KAJ9100314.1"/>
    <property type="molecule type" value="Genomic_DNA"/>
</dbReference>
<evidence type="ECO:0000313" key="1">
    <source>
        <dbReference type="EMBL" id="KAJ9100314.1"/>
    </source>
</evidence>
<reference evidence="1" key="1">
    <citation type="submission" date="2023-04" db="EMBL/GenBank/DDBJ databases">
        <title>Draft Genome sequencing of Naganishia species isolated from polar environments using Oxford Nanopore Technology.</title>
        <authorList>
            <person name="Leo P."/>
            <person name="Venkateswaran K."/>
        </authorList>
    </citation>
    <scope>NUCLEOTIDE SEQUENCE</scope>
    <source>
        <strain evidence="1">MNA-CCFEE 5261</strain>
    </source>
</reference>
<sequence length="327" mass="37789">MSLLIPTVNDYTDAHGDAEGTLEYEKCIRACQDERNDENKLVYPWKFEVVKGFFKQTDEATDDLKFRYTEENFGRLKSWDEITKTLEKLNAEAADNESYKLVFLARHGQGYHNVIVEKYGFEAWRNKWHNQTTDGEIVYAPDPMLTELGINQAKENNVAWKQEVQLGAPIPQAFYVSPLQRSSWTCVLTWEGITEPRPLVTEAIRETLNVNLCDKRSSRLVIEERFKKYGFRIEDGFPEEDTLFKDHDRETLVQQSLRVNGFLQKLFDNEWNGHKVDRSKVHENTVISTTSHAGTIRAFITVLGHRMFTISTGGMLPVVVKATRQTD</sequence>
<protein>
    <submittedName>
        <fullName evidence="1">Uncharacterized protein</fullName>
    </submittedName>
</protein>
<accession>A0ACC2VLM6</accession>
<name>A0ACC2VLM6_9TREE</name>
<dbReference type="Proteomes" id="UP001241377">
    <property type="component" value="Unassembled WGS sequence"/>
</dbReference>